<organism evidence="1">
    <name type="scientific">Arundo donax</name>
    <name type="common">Giant reed</name>
    <name type="synonym">Donax arundinaceus</name>
    <dbReference type="NCBI Taxonomy" id="35708"/>
    <lineage>
        <taxon>Eukaryota</taxon>
        <taxon>Viridiplantae</taxon>
        <taxon>Streptophyta</taxon>
        <taxon>Embryophyta</taxon>
        <taxon>Tracheophyta</taxon>
        <taxon>Spermatophyta</taxon>
        <taxon>Magnoliopsida</taxon>
        <taxon>Liliopsida</taxon>
        <taxon>Poales</taxon>
        <taxon>Poaceae</taxon>
        <taxon>PACMAD clade</taxon>
        <taxon>Arundinoideae</taxon>
        <taxon>Arundineae</taxon>
        <taxon>Arundo</taxon>
    </lineage>
</organism>
<accession>A0A0A9BET7</accession>
<reference evidence="1" key="1">
    <citation type="submission" date="2014-09" db="EMBL/GenBank/DDBJ databases">
        <authorList>
            <person name="Magalhaes I.L.F."/>
            <person name="Oliveira U."/>
            <person name="Santos F.R."/>
            <person name="Vidigal T.H.D.A."/>
            <person name="Brescovit A.D."/>
            <person name="Santos A.J."/>
        </authorList>
    </citation>
    <scope>NUCLEOTIDE SEQUENCE</scope>
    <source>
        <tissue evidence="1">Shoot tissue taken approximately 20 cm above the soil surface</tissue>
    </source>
</reference>
<sequence length="9" mass="1343">MYYMRRLYF</sequence>
<dbReference type="EMBL" id="GBRH01235411">
    <property type="protein sequence ID" value="JAD62484.1"/>
    <property type="molecule type" value="Transcribed_RNA"/>
</dbReference>
<name>A0A0A9BET7_ARUDO</name>
<proteinExistence type="predicted"/>
<reference evidence="1" key="2">
    <citation type="journal article" date="2015" name="Data Brief">
        <title>Shoot transcriptome of the giant reed, Arundo donax.</title>
        <authorList>
            <person name="Barrero R.A."/>
            <person name="Guerrero F.D."/>
            <person name="Moolhuijzen P."/>
            <person name="Goolsby J.A."/>
            <person name="Tidwell J."/>
            <person name="Bellgard S.E."/>
            <person name="Bellgard M.I."/>
        </authorList>
    </citation>
    <scope>NUCLEOTIDE SEQUENCE</scope>
    <source>
        <tissue evidence="1">Shoot tissue taken approximately 20 cm above the soil surface</tissue>
    </source>
</reference>
<protein>
    <submittedName>
        <fullName evidence="1">Uncharacterized protein</fullName>
    </submittedName>
</protein>
<evidence type="ECO:0000313" key="1">
    <source>
        <dbReference type="EMBL" id="JAD62484.1"/>
    </source>
</evidence>